<dbReference type="EMBL" id="JAUSQM010000001">
    <property type="protein sequence ID" value="MDP9822544.1"/>
    <property type="molecule type" value="Genomic_DNA"/>
</dbReference>
<feature type="compositionally biased region" description="Basic and acidic residues" evidence="3">
    <location>
        <begin position="244"/>
        <end position="253"/>
    </location>
</feature>
<dbReference type="Proteomes" id="UP001240447">
    <property type="component" value="Unassembled WGS sequence"/>
</dbReference>
<dbReference type="CDD" id="cd07989">
    <property type="entry name" value="LPLAT_AGPAT-like"/>
    <property type="match status" value="1"/>
</dbReference>
<dbReference type="PANTHER" id="PTHR10434">
    <property type="entry name" value="1-ACYL-SN-GLYCEROL-3-PHOSPHATE ACYLTRANSFERASE"/>
    <property type="match status" value="1"/>
</dbReference>
<comment type="caution">
    <text evidence="5">The sequence shown here is derived from an EMBL/GenBank/DDBJ whole genome shotgun (WGS) entry which is preliminary data.</text>
</comment>
<evidence type="ECO:0000313" key="5">
    <source>
        <dbReference type="EMBL" id="MDP9822544.1"/>
    </source>
</evidence>
<keyword evidence="2 5" id="KW-0012">Acyltransferase</keyword>
<evidence type="ECO:0000313" key="6">
    <source>
        <dbReference type="Proteomes" id="UP001240447"/>
    </source>
</evidence>
<dbReference type="Pfam" id="PF01553">
    <property type="entry name" value="Acyltransferase"/>
    <property type="match status" value="1"/>
</dbReference>
<evidence type="ECO:0000256" key="1">
    <source>
        <dbReference type="ARBA" id="ARBA00022679"/>
    </source>
</evidence>
<dbReference type="GO" id="GO:0016746">
    <property type="term" value="F:acyltransferase activity"/>
    <property type="evidence" value="ECO:0007669"/>
    <property type="project" value="UniProtKB-KW"/>
</dbReference>
<feature type="domain" description="Phospholipid/glycerol acyltransferase" evidence="4">
    <location>
        <begin position="45"/>
        <end position="163"/>
    </location>
</feature>
<organism evidence="5 6">
    <name type="scientific">Nocardioides massiliensis</name>
    <dbReference type="NCBI Taxonomy" id="1325935"/>
    <lineage>
        <taxon>Bacteria</taxon>
        <taxon>Bacillati</taxon>
        <taxon>Actinomycetota</taxon>
        <taxon>Actinomycetes</taxon>
        <taxon>Propionibacteriales</taxon>
        <taxon>Nocardioidaceae</taxon>
        <taxon>Nocardioides</taxon>
    </lineage>
</organism>
<dbReference type="PANTHER" id="PTHR10434:SF55">
    <property type="entry name" value="POSSIBLE ACYLTRANSFERASE"/>
    <property type="match status" value="1"/>
</dbReference>
<dbReference type="InterPro" id="IPR002123">
    <property type="entry name" value="Plipid/glycerol_acylTrfase"/>
</dbReference>
<evidence type="ECO:0000259" key="4">
    <source>
        <dbReference type="SMART" id="SM00563"/>
    </source>
</evidence>
<name>A0ABT9NQ38_9ACTN</name>
<feature type="region of interest" description="Disordered" evidence="3">
    <location>
        <begin position="234"/>
        <end position="261"/>
    </location>
</feature>
<accession>A0ABT9NQ38</accession>
<reference evidence="5 6" key="1">
    <citation type="submission" date="2023-07" db="EMBL/GenBank/DDBJ databases">
        <title>Sequencing the genomes of 1000 actinobacteria strains.</title>
        <authorList>
            <person name="Klenk H.-P."/>
        </authorList>
    </citation>
    <scope>NUCLEOTIDE SEQUENCE [LARGE SCALE GENOMIC DNA]</scope>
    <source>
        <strain evidence="5 6">GD13</strain>
    </source>
</reference>
<keyword evidence="1" id="KW-0808">Transferase</keyword>
<dbReference type="SMART" id="SM00563">
    <property type="entry name" value="PlsC"/>
    <property type="match status" value="1"/>
</dbReference>
<dbReference type="SUPFAM" id="SSF69593">
    <property type="entry name" value="Glycerol-3-phosphate (1)-acyltransferase"/>
    <property type="match status" value="1"/>
</dbReference>
<evidence type="ECO:0000256" key="3">
    <source>
        <dbReference type="SAM" id="MobiDB-lite"/>
    </source>
</evidence>
<protein>
    <submittedName>
        <fullName evidence="5">1-acyl-sn-glycerol-3-phosphate acyltransferase</fullName>
    </submittedName>
</protein>
<gene>
    <name evidence="5" type="ORF">J2S59_002353</name>
</gene>
<keyword evidence="6" id="KW-1185">Reference proteome</keyword>
<evidence type="ECO:0000256" key="2">
    <source>
        <dbReference type="ARBA" id="ARBA00023315"/>
    </source>
</evidence>
<dbReference type="RefSeq" id="WP_068120624.1">
    <property type="nucleotide sequence ID" value="NZ_CCXJ01000292.1"/>
</dbReference>
<sequence length="261" mass="28122">MARRKLQEKRGLAFGIAVAIVKPTLLATTKQDWTGGEHIPAEGGCVIAANHLSHLDPLTFAHFVYDHGRLPRYLAKAEVFDIPVAGRLVHATGQIPVARLSAGAASAFAAAVEAVSAGNLVIVYPEGTITRDPDLWPMVGKTGAARIALATGCPVIPVAQWGVQELLAPYAKKVNLLPRKTMTMRAGPPVDLSAYDGRSLTPEVLRAATSDIMDAITAELEMVRQEKAPAVRFDPKAAGVREIGNPHEQAERERRRKRGHR</sequence>
<proteinExistence type="predicted"/>